<dbReference type="Gene3D" id="3.40.50.1390">
    <property type="entry name" value="Resolvase, N-terminal catalytic domain"/>
    <property type="match status" value="1"/>
</dbReference>
<reference evidence="4 5" key="1">
    <citation type="submission" date="2019-02" db="EMBL/GenBank/DDBJ databases">
        <title>Deep-cultivation of Planctomycetes and their phenomic and genomic characterization uncovers novel biology.</title>
        <authorList>
            <person name="Wiegand S."/>
            <person name="Jogler M."/>
            <person name="Boedeker C."/>
            <person name="Pinto D."/>
            <person name="Vollmers J."/>
            <person name="Rivas-Marin E."/>
            <person name="Kohn T."/>
            <person name="Peeters S.H."/>
            <person name="Heuer A."/>
            <person name="Rast P."/>
            <person name="Oberbeckmann S."/>
            <person name="Bunk B."/>
            <person name="Jeske O."/>
            <person name="Meyerdierks A."/>
            <person name="Storesund J.E."/>
            <person name="Kallscheuer N."/>
            <person name="Luecker S."/>
            <person name="Lage O.M."/>
            <person name="Pohl T."/>
            <person name="Merkel B.J."/>
            <person name="Hornburger P."/>
            <person name="Mueller R.-W."/>
            <person name="Bruemmer F."/>
            <person name="Labrenz M."/>
            <person name="Spormann A.M."/>
            <person name="Op den Camp H."/>
            <person name="Overmann J."/>
            <person name="Amann R."/>
            <person name="Jetten M.S.M."/>
            <person name="Mascher T."/>
            <person name="Medema M.H."/>
            <person name="Devos D.P."/>
            <person name="Kaster A.-K."/>
            <person name="Ovreas L."/>
            <person name="Rohde M."/>
            <person name="Galperin M.Y."/>
            <person name="Jogler C."/>
        </authorList>
    </citation>
    <scope>NUCLEOTIDE SEQUENCE [LARGE SCALE GENOMIC DNA]</scope>
    <source>
        <strain evidence="4 5">ETA_A1</strain>
    </source>
</reference>
<dbReference type="Pfam" id="PF00239">
    <property type="entry name" value="Resolvase"/>
    <property type="match status" value="1"/>
</dbReference>
<dbReference type="InterPro" id="IPR011109">
    <property type="entry name" value="DNA_bind_recombinase_dom"/>
</dbReference>
<evidence type="ECO:0000313" key="5">
    <source>
        <dbReference type="Proteomes" id="UP000319576"/>
    </source>
</evidence>
<evidence type="ECO:0000259" key="3">
    <source>
        <dbReference type="PROSITE" id="PS51737"/>
    </source>
</evidence>
<accession>A0A517Y0K8</accession>
<gene>
    <name evidence="4" type="ORF">ETAA1_52890</name>
</gene>
<dbReference type="InterPro" id="IPR006119">
    <property type="entry name" value="Resolv_N"/>
</dbReference>
<feature type="coiled-coil region" evidence="1">
    <location>
        <begin position="422"/>
        <end position="478"/>
    </location>
</feature>
<dbReference type="Proteomes" id="UP000319576">
    <property type="component" value="Chromosome"/>
</dbReference>
<keyword evidence="1" id="KW-0175">Coiled coil</keyword>
<dbReference type="Pfam" id="PF07508">
    <property type="entry name" value="Recombinase"/>
    <property type="match status" value="1"/>
</dbReference>
<dbReference type="SMART" id="SM00857">
    <property type="entry name" value="Resolvase"/>
    <property type="match status" value="1"/>
</dbReference>
<dbReference type="PROSITE" id="PS51737">
    <property type="entry name" value="RECOMBINASE_DNA_BIND"/>
    <property type="match status" value="1"/>
</dbReference>
<evidence type="ECO:0000259" key="2">
    <source>
        <dbReference type="PROSITE" id="PS51736"/>
    </source>
</evidence>
<dbReference type="AlphaFoldDB" id="A0A517Y0K8"/>
<organism evidence="4 5">
    <name type="scientific">Urbifossiella limnaea</name>
    <dbReference type="NCBI Taxonomy" id="2528023"/>
    <lineage>
        <taxon>Bacteria</taxon>
        <taxon>Pseudomonadati</taxon>
        <taxon>Planctomycetota</taxon>
        <taxon>Planctomycetia</taxon>
        <taxon>Gemmatales</taxon>
        <taxon>Gemmataceae</taxon>
        <taxon>Urbifossiella</taxon>
    </lineage>
</organism>
<dbReference type="PANTHER" id="PTHR30461">
    <property type="entry name" value="DNA-INVERTASE FROM LAMBDOID PROPHAGE"/>
    <property type="match status" value="1"/>
</dbReference>
<evidence type="ECO:0000256" key="1">
    <source>
        <dbReference type="SAM" id="Coils"/>
    </source>
</evidence>
<dbReference type="InterPro" id="IPR038109">
    <property type="entry name" value="DNA_bind_recomb_sf"/>
</dbReference>
<proteinExistence type="predicted"/>
<dbReference type="InterPro" id="IPR036162">
    <property type="entry name" value="Resolvase-like_N_sf"/>
</dbReference>
<dbReference type="SUPFAM" id="SSF53041">
    <property type="entry name" value="Resolvase-like"/>
    <property type="match status" value="1"/>
</dbReference>
<name>A0A517Y0K8_9BACT</name>
<dbReference type="KEGG" id="uli:ETAA1_52890"/>
<dbReference type="InterPro" id="IPR050639">
    <property type="entry name" value="SSR_resolvase"/>
</dbReference>
<keyword evidence="5" id="KW-1185">Reference proteome</keyword>
<dbReference type="CDD" id="cd00338">
    <property type="entry name" value="Ser_Recombinase"/>
    <property type="match status" value="1"/>
</dbReference>
<dbReference type="Pfam" id="PF13408">
    <property type="entry name" value="Zn_ribbon_recom"/>
    <property type="match status" value="1"/>
</dbReference>
<dbReference type="PROSITE" id="PS51736">
    <property type="entry name" value="RECOMBINASES_3"/>
    <property type="match status" value="1"/>
</dbReference>
<sequence>MPALIPAVGYARRSSKAQDEASIPEQKRACEDFAREQGYLLVRWYSDDAVSGDNTDKRVEFLRMIKDAQTRGDFRAIVCWDHARFGRFDSLEQGFFGYQLRQANVHLVTVKDGALDWTKSVDRIIGSVKQEGKHEQLLDHSRNVVRGQLGAMQNGGWVGCPPYAYRLEGTRKNRRLVLGDPGHRLIVQRIYKEFADDGRSMNAIATRLNHDAVPTARGRVGKWRYDEIKVILTNPAYAGDFTAGRWEHGKYYTIKGRAVAKAERPGKKPESEWIIHRDHHEPIVSREIWERTQGIFANQKAAGRRVGHSPYSPEENPYLLSGLLRCGRCSCPMHGLRQSKYRHYKCSLNHDSRGKECSGTQVREDRVLLQVADFVDREFLALGGEQLAFRAELKELKPEDLPEGFARLKSLLSPPEQPAIDRKQIVGRVRELSVQIEKARKQLVLIDPEFIPDAQATIRELEQERDRLENALRKTGGGESDLNEQTFQALQALYWVSYLFRCVAQEHGREQPEDWTELLEEMRELNGGRPVAVLTGAARSPLLRRYLRHIAGITLHTRTEGSGKRRRHQLQGGEITLHPDVGATKELNRHFRGQRPAADR</sequence>
<dbReference type="GO" id="GO:0003677">
    <property type="term" value="F:DNA binding"/>
    <property type="evidence" value="ECO:0007669"/>
    <property type="project" value="InterPro"/>
</dbReference>
<dbReference type="EMBL" id="CP036273">
    <property type="protein sequence ID" value="QDU23294.1"/>
    <property type="molecule type" value="Genomic_DNA"/>
</dbReference>
<protein>
    <submittedName>
        <fullName evidence="4">Recombinase</fullName>
    </submittedName>
</protein>
<evidence type="ECO:0000313" key="4">
    <source>
        <dbReference type="EMBL" id="QDU23294.1"/>
    </source>
</evidence>
<dbReference type="Gene3D" id="3.90.1750.20">
    <property type="entry name" value="Putative Large Serine Recombinase, Chain B, Domain 2"/>
    <property type="match status" value="1"/>
</dbReference>
<dbReference type="GO" id="GO:0000150">
    <property type="term" value="F:DNA strand exchange activity"/>
    <property type="evidence" value="ECO:0007669"/>
    <property type="project" value="InterPro"/>
</dbReference>
<dbReference type="PANTHER" id="PTHR30461:SF23">
    <property type="entry name" value="DNA RECOMBINASE-RELATED"/>
    <property type="match status" value="1"/>
</dbReference>
<feature type="domain" description="Recombinase" evidence="3">
    <location>
        <begin position="162"/>
        <end position="302"/>
    </location>
</feature>
<dbReference type="InterPro" id="IPR025827">
    <property type="entry name" value="Zn_ribbon_recom_dom"/>
</dbReference>
<feature type="domain" description="Resolvase/invertase-type recombinase catalytic" evidence="2">
    <location>
        <begin position="6"/>
        <end position="155"/>
    </location>
</feature>